<gene>
    <name evidence="1" type="ORF">GJ743_04470</name>
</gene>
<dbReference type="AlphaFoldDB" id="A0A6I3M2R0"/>
<dbReference type="EMBL" id="WMLB01000013">
    <property type="protein sequence ID" value="MTH67624.1"/>
    <property type="molecule type" value="Genomic_DNA"/>
</dbReference>
<sequence>MNTAIGATPAIHTGLAGTLRRLVAAVAARRERRRAAQPSAAELHALRLEAARLRDDARTSARFSHVH</sequence>
<organism evidence="1 2">
    <name type="scientific">Agromyces bracchium</name>
    <dbReference type="NCBI Taxonomy" id="88376"/>
    <lineage>
        <taxon>Bacteria</taxon>
        <taxon>Bacillati</taxon>
        <taxon>Actinomycetota</taxon>
        <taxon>Actinomycetes</taxon>
        <taxon>Micrococcales</taxon>
        <taxon>Microbacteriaceae</taxon>
        <taxon>Agromyces</taxon>
    </lineage>
</organism>
<evidence type="ECO:0000313" key="2">
    <source>
        <dbReference type="Proteomes" id="UP000433071"/>
    </source>
</evidence>
<name>A0A6I3M2R0_9MICO</name>
<comment type="caution">
    <text evidence="1">The sequence shown here is derived from an EMBL/GenBank/DDBJ whole genome shotgun (WGS) entry which is preliminary data.</text>
</comment>
<evidence type="ECO:0000313" key="1">
    <source>
        <dbReference type="EMBL" id="MTH67624.1"/>
    </source>
</evidence>
<dbReference type="RefSeq" id="WP_155050733.1">
    <property type="nucleotide sequence ID" value="NZ_BAAAIB010000010.1"/>
</dbReference>
<keyword evidence="2" id="KW-1185">Reference proteome</keyword>
<accession>A0A6I3M2R0</accession>
<protein>
    <submittedName>
        <fullName evidence="1">Uncharacterized protein</fullName>
    </submittedName>
</protein>
<proteinExistence type="predicted"/>
<reference evidence="1 2" key="1">
    <citation type="submission" date="2019-11" db="EMBL/GenBank/DDBJ databases">
        <title>Agromyces kandeliae sp. nov., isolated from mangrove soil.</title>
        <authorList>
            <person name="Wang R."/>
        </authorList>
    </citation>
    <scope>NUCLEOTIDE SEQUENCE [LARGE SCALE GENOMIC DNA]</scope>
    <source>
        <strain evidence="1 2">JCM 11433</strain>
    </source>
</reference>
<dbReference type="Proteomes" id="UP000433071">
    <property type="component" value="Unassembled WGS sequence"/>
</dbReference>